<protein>
    <recommendedName>
        <fullName evidence="16">Peptidoglycan D,D-transpeptidase FtsI</fullName>
        <ecNumber evidence="16">3.4.16.4</ecNumber>
    </recommendedName>
    <alternativeName>
        <fullName evidence="16">Penicillin-binding protein 3</fullName>
        <shortName evidence="16">PBP-3</shortName>
    </alternativeName>
</protein>
<proteinExistence type="inferred from homology"/>
<dbReference type="Pfam" id="PF00905">
    <property type="entry name" value="Transpeptidase"/>
    <property type="match status" value="1"/>
</dbReference>
<dbReference type="Proteomes" id="UP000241074">
    <property type="component" value="Chromosome"/>
</dbReference>
<keyword evidence="11 16" id="KW-1133">Transmembrane helix</keyword>
<evidence type="ECO:0000256" key="8">
    <source>
        <dbReference type="ARBA" id="ARBA00022801"/>
    </source>
</evidence>
<accession>A0A2P1PM52</accession>
<reference evidence="19 20" key="2">
    <citation type="submission" date="2018-03" db="EMBL/GenBank/DDBJ databases">
        <authorList>
            <person name="Keele B.F."/>
        </authorList>
    </citation>
    <scope>NUCLEOTIDE SEQUENCE [LARGE SCALE GENOMIC DNA]</scope>
    <source>
        <strain evidence="19 20">D13</strain>
    </source>
</reference>
<keyword evidence="14 16" id="KW-0131">Cell cycle</keyword>
<dbReference type="KEGG" id="xba:C7S18_01280"/>
<evidence type="ECO:0000256" key="16">
    <source>
        <dbReference type="HAMAP-Rule" id="MF_02080"/>
    </source>
</evidence>
<keyword evidence="12 16" id="KW-0472">Membrane</keyword>
<dbReference type="GO" id="GO:0008658">
    <property type="term" value="F:penicillin binding"/>
    <property type="evidence" value="ECO:0007669"/>
    <property type="project" value="InterPro"/>
</dbReference>
<dbReference type="GO" id="GO:0006508">
    <property type="term" value="P:proteolysis"/>
    <property type="evidence" value="ECO:0007669"/>
    <property type="project" value="UniProtKB-KW"/>
</dbReference>
<dbReference type="SUPFAM" id="SSF56601">
    <property type="entry name" value="beta-lactamase/transpeptidase-like"/>
    <property type="match status" value="1"/>
</dbReference>
<dbReference type="Pfam" id="PF03717">
    <property type="entry name" value="PBP_dimer"/>
    <property type="match status" value="1"/>
</dbReference>
<evidence type="ECO:0000256" key="13">
    <source>
        <dbReference type="ARBA" id="ARBA00023210"/>
    </source>
</evidence>
<evidence type="ECO:0000256" key="2">
    <source>
        <dbReference type="ARBA" id="ARBA00022475"/>
    </source>
</evidence>
<dbReference type="GO" id="GO:0008360">
    <property type="term" value="P:regulation of cell shape"/>
    <property type="evidence" value="ECO:0007669"/>
    <property type="project" value="UniProtKB-KW"/>
</dbReference>
<feature type="domain" description="Penicillin-binding protein dimerisation" evidence="18">
    <location>
        <begin position="58"/>
        <end position="207"/>
    </location>
</feature>
<keyword evidence="6 16" id="KW-0645">Protease</keyword>
<dbReference type="Gene3D" id="3.30.450.330">
    <property type="match status" value="1"/>
</dbReference>
<dbReference type="InterPro" id="IPR005311">
    <property type="entry name" value="PBP_dimer"/>
</dbReference>
<keyword evidence="20" id="KW-1185">Reference proteome</keyword>
<keyword evidence="4 16" id="KW-0132">Cell division</keyword>
<dbReference type="GO" id="GO:0008955">
    <property type="term" value="F:peptidoglycan glycosyltransferase activity"/>
    <property type="evidence" value="ECO:0007669"/>
    <property type="project" value="InterPro"/>
</dbReference>
<reference evidence="19 20" key="1">
    <citation type="submission" date="2018-03" db="EMBL/GenBank/DDBJ databases">
        <title>Ahniella affigens gen. nov., sp. nov., a gammaproteobacterium isolated from sandy soil near a stream.</title>
        <authorList>
            <person name="Ko Y."/>
            <person name="Kim J.-H."/>
        </authorList>
    </citation>
    <scope>NUCLEOTIDE SEQUENCE [LARGE SCALE GENOMIC DNA]</scope>
    <source>
        <strain evidence="19 20">D13</strain>
    </source>
</reference>
<evidence type="ECO:0000256" key="9">
    <source>
        <dbReference type="ARBA" id="ARBA00022960"/>
    </source>
</evidence>
<evidence type="ECO:0000256" key="5">
    <source>
        <dbReference type="ARBA" id="ARBA00022645"/>
    </source>
</evidence>
<name>A0A2P1PM52_9GAMM</name>
<evidence type="ECO:0000256" key="12">
    <source>
        <dbReference type="ARBA" id="ARBA00023136"/>
    </source>
</evidence>
<evidence type="ECO:0000256" key="14">
    <source>
        <dbReference type="ARBA" id="ARBA00023306"/>
    </source>
</evidence>
<dbReference type="GO" id="GO:0000917">
    <property type="term" value="P:division septum assembly"/>
    <property type="evidence" value="ECO:0007669"/>
    <property type="project" value="UniProtKB-KW"/>
</dbReference>
<keyword evidence="15 16" id="KW-0961">Cell wall biogenesis/degradation</keyword>
<evidence type="ECO:0000256" key="10">
    <source>
        <dbReference type="ARBA" id="ARBA00022984"/>
    </source>
</evidence>
<dbReference type="GO" id="GO:0043093">
    <property type="term" value="P:FtsZ-dependent cytokinesis"/>
    <property type="evidence" value="ECO:0007669"/>
    <property type="project" value="UniProtKB-UniRule"/>
</dbReference>
<dbReference type="PANTHER" id="PTHR30627:SF1">
    <property type="entry name" value="PEPTIDOGLYCAN D,D-TRANSPEPTIDASE FTSI"/>
    <property type="match status" value="1"/>
</dbReference>
<dbReference type="PANTHER" id="PTHR30627">
    <property type="entry name" value="PEPTIDOGLYCAN D,D-TRANSPEPTIDASE"/>
    <property type="match status" value="1"/>
</dbReference>
<sequence>MRNLRAEPIRDQLRLTALGVFLALCGVGLFARAAYMQVATRDFYQDQGDARFLREVPIAATRGDIVDRNGEPLAISTPMVSLWVHPKSLAAAPERIPELAALLKLDTKDLTQQITERADREFMYLRRRMPPDVADAVLEKGIPGVNGMREFRRFYPSGEVFAHVVGTTNVDDRGQEGLERLYDTWLLGVPGSKRVIRDRLGRVVESIEELRAAKPGSTLQLSLDRRIQYLAHRELKAAIFEHSASSGSMVILDVPTGEVLAMANYPSFNPNAVEPDQAVRRNRAVTDLFEPGSVVKAFTVSAGLESGKFKVDTLIDTHPGTLMVANHLVRDVRDFGIIDPTRLLTKSSNVAATKIALELDNAHLVDMFARFGFGQATGSQFPGEVSGYLPAAEGLGLVEKATLSYGYGLSVNALQLAQSYAALANQGRFRPATFIHRGNEQVAERAILDPEIASQVLGMLETVTGPGGSGIKAVVPNYRVAGKTGTAKRAVRGGYEKSYVSVFAGIVPVSHPRLAAVVVINDPRGQAYYGGQVAAPVFGRVMDDALRLLNVPPDNLDAQQMARNSHPPGVSEEALAVNTDFAEGVAP</sequence>
<evidence type="ECO:0000313" key="20">
    <source>
        <dbReference type="Proteomes" id="UP000241074"/>
    </source>
</evidence>
<dbReference type="Gene3D" id="3.40.710.10">
    <property type="entry name" value="DD-peptidase/beta-lactamase superfamily"/>
    <property type="match status" value="1"/>
</dbReference>
<dbReference type="GO" id="GO:0005886">
    <property type="term" value="C:plasma membrane"/>
    <property type="evidence" value="ECO:0007669"/>
    <property type="project" value="UniProtKB-UniRule"/>
</dbReference>
<dbReference type="EC" id="3.4.16.4" evidence="16"/>
<comment type="catalytic activity">
    <reaction evidence="16">
        <text>Preferential cleavage: (Ac)2-L-Lys-D-Ala-|-D-Ala. Also transpeptidation of peptidyl-alanyl moieties that are N-acyl substituents of D-alanine.</text>
        <dbReference type="EC" id="3.4.16.4"/>
    </reaction>
</comment>
<dbReference type="Gene3D" id="3.90.1310.10">
    <property type="entry name" value="Penicillin-binding protein 2a (Domain 2)"/>
    <property type="match status" value="1"/>
</dbReference>
<evidence type="ECO:0000313" key="19">
    <source>
        <dbReference type="EMBL" id="AVP95912.1"/>
    </source>
</evidence>
<gene>
    <name evidence="16" type="primary">ftsI</name>
    <name evidence="19" type="ORF">C7S18_01280</name>
</gene>
<dbReference type="GO" id="GO:0071555">
    <property type="term" value="P:cell wall organization"/>
    <property type="evidence" value="ECO:0007669"/>
    <property type="project" value="UniProtKB-KW"/>
</dbReference>
<dbReference type="HAMAP" id="MF_02080">
    <property type="entry name" value="FtsI_transpept"/>
    <property type="match status" value="1"/>
</dbReference>
<comment type="pathway">
    <text evidence="16">Cell wall biogenesis; peptidoglycan biosynthesis.</text>
</comment>
<keyword evidence="5 16" id="KW-0121">Carboxypeptidase</keyword>
<evidence type="ECO:0000256" key="6">
    <source>
        <dbReference type="ARBA" id="ARBA00022670"/>
    </source>
</evidence>
<feature type="domain" description="Penicillin-binding protein transpeptidase" evidence="17">
    <location>
        <begin position="247"/>
        <end position="543"/>
    </location>
</feature>
<dbReference type="OrthoDB" id="9766847at2"/>
<dbReference type="Gene3D" id="1.10.150.770">
    <property type="match status" value="1"/>
</dbReference>
<dbReference type="GO" id="GO:0009252">
    <property type="term" value="P:peptidoglycan biosynthetic process"/>
    <property type="evidence" value="ECO:0007669"/>
    <property type="project" value="UniProtKB-UniRule"/>
</dbReference>
<evidence type="ECO:0000259" key="17">
    <source>
        <dbReference type="Pfam" id="PF00905"/>
    </source>
</evidence>
<keyword evidence="13 16" id="KW-0717">Septation</keyword>
<dbReference type="SUPFAM" id="SSF56519">
    <property type="entry name" value="Penicillin binding protein dimerisation domain"/>
    <property type="match status" value="1"/>
</dbReference>
<comment type="similarity">
    <text evidence="16">Belongs to the transpeptidase family. FtsI subfamily.</text>
</comment>
<evidence type="ECO:0000256" key="7">
    <source>
        <dbReference type="ARBA" id="ARBA00022692"/>
    </source>
</evidence>
<dbReference type="InterPro" id="IPR050515">
    <property type="entry name" value="Beta-lactam/transpept"/>
</dbReference>
<keyword evidence="8 16" id="KW-0378">Hydrolase</keyword>
<comment type="function">
    <text evidence="16">Catalyzes cross-linking of the peptidoglycan cell wall at the division septum.</text>
</comment>
<evidence type="ECO:0000256" key="15">
    <source>
        <dbReference type="ARBA" id="ARBA00023316"/>
    </source>
</evidence>
<keyword evidence="3 16" id="KW-0997">Cell inner membrane</keyword>
<dbReference type="GO" id="GO:0009002">
    <property type="term" value="F:serine-type D-Ala-D-Ala carboxypeptidase activity"/>
    <property type="evidence" value="ECO:0007669"/>
    <property type="project" value="UniProtKB-UniRule"/>
</dbReference>
<dbReference type="AlphaFoldDB" id="A0A2P1PM52"/>
<evidence type="ECO:0000259" key="18">
    <source>
        <dbReference type="Pfam" id="PF03717"/>
    </source>
</evidence>
<organism evidence="19 20">
    <name type="scientific">Ahniella affigens</name>
    <dbReference type="NCBI Taxonomy" id="2021234"/>
    <lineage>
        <taxon>Bacteria</taxon>
        <taxon>Pseudomonadati</taxon>
        <taxon>Pseudomonadota</taxon>
        <taxon>Gammaproteobacteria</taxon>
        <taxon>Lysobacterales</taxon>
        <taxon>Rhodanobacteraceae</taxon>
        <taxon>Ahniella</taxon>
    </lineage>
</organism>
<evidence type="ECO:0000256" key="1">
    <source>
        <dbReference type="ARBA" id="ARBA00004370"/>
    </source>
</evidence>
<dbReference type="InterPro" id="IPR001460">
    <property type="entry name" value="PCN-bd_Tpept"/>
</dbReference>
<keyword evidence="2 16" id="KW-1003">Cell membrane</keyword>
<dbReference type="RefSeq" id="WP_106889841.1">
    <property type="nucleotide sequence ID" value="NZ_CP027860.1"/>
</dbReference>
<keyword evidence="7 16" id="KW-0812">Transmembrane</keyword>
<keyword evidence="10 16" id="KW-0573">Peptidoglycan synthesis</keyword>
<keyword evidence="9 16" id="KW-0133">Cell shape</keyword>
<evidence type="ECO:0000256" key="3">
    <source>
        <dbReference type="ARBA" id="ARBA00022519"/>
    </source>
</evidence>
<evidence type="ECO:0000256" key="4">
    <source>
        <dbReference type="ARBA" id="ARBA00022618"/>
    </source>
</evidence>
<dbReference type="UniPathway" id="UPA00219"/>
<comment type="subcellular location">
    <subcellularLocation>
        <location evidence="1">Membrane</location>
    </subcellularLocation>
</comment>
<dbReference type="InterPro" id="IPR037532">
    <property type="entry name" value="FtsI_transpept"/>
</dbReference>
<dbReference type="EMBL" id="CP027860">
    <property type="protein sequence ID" value="AVP95912.1"/>
    <property type="molecule type" value="Genomic_DNA"/>
</dbReference>
<feature type="active site" description="Acyl-ester intermediate" evidence="16">
    <location>
        <position position="293"/>
    </location>
</feature>
<evidence type="ECO:0000256" key="11">
    <source>
        <dbReference type="ARBA" id="ARBA00022989"/>
    </source>
</evidence>
<dbReference type="InterPro" id="IPR012338">
    <property type="entry name" value="Beta-lactam/transpept-like"/>
</dbReference>
<dbReference type="InterPro" id="IPR036138">
    <property type="entry name" value="PBP_dimer_sf"/>
</dbReference>